<proteinExistence type="predicted"/>
<protein>
    <submittedName>
        <fullName evidence="2">Uncharacterized protein</fullName>
    </submittedName>
</protein>
<accession>A0A814YYL6</accession>
<feature type="transmembrane region" description="Helical" evidence="1">
    <location>
        <begin position="46"/>
        <end position="68"/>
    </location>
</feature>
<keyword evidence="3" id="KW-1185">Reference proteome</keyword>
<dbReference type="Proteomes" id="UP000663828">
    <property type="component" value="Unassembled WGS sequence"/>
</dbReference>
<name>A0A814YYL6_ADIRI</name>
<dbReference type="AlphaFoldDB" id="A0A814YYL6"/>
<evidence type="ECO:0000313" key="3">
    <source>
        <dbReference type="Proteomes" id="UP000663828"/>
    </source>
</evidence>
<keyword evidence="1" id="KW-0472">Membrane</keyword>
<gene>
    <name evidence="2" type="ORF">XAT740_LOCUS25449</name>
</gene>
<comment type="caution">
    <text evidence="2">The sequence shown here is derived from an EMBL/GenBank/DDBJ whole genome shotgun (WGS) entry which is preliminary data.</text>
</comment>
<evidence type="ECO:0000313" key="2">
    <source>
        <dbReference type="EMBL" id="CAF1235392.1"/>
    </source>
</evidence>
<organism evidence="2 3">
    <name type="scientific">Adineta ricciae</name>
    <name type="common">Rotifer</name>
    <dbReference type="NCBI Taxonomy" id="249248"/>
    <lineage>
        <taxon>Eukaryota</taxon>
        <taxon>Metazoa</taxon>
        <taxon>Spiralia</taxon>
        <taxon>Gnathifera</taxon>
        <taxon>Rotifera</taxon>
        <taxon>Eurotatoria</taxon>
        <taxon>Bdelloidea</taxon>
        <taxon>Adinetida</taxon>
        <taxon>Adinetidae</taxon>
        <taxon>Adineta</taxon>
    </lineage>
</organism>
<keyword evidence="1" id="KW-1133">Transmembrane helix</keyword>
<keyword evidence="1" id="KW-0812">Transmembrane</keyword>
<evidence type="ECO:0000256" key="1">
    <source>
        <dbReference type="SAM" id="Phobius"/>
    </source>
</evidence>
<dbReference type="EMBL" id="CAJNOR010002018">
    <property type="protein sequence ID" value="CAF1235392.1"/>
    <property type="molecule type" value="Genomic_DNA"/>
</dbReference>
<sequence>MDLDDEDKYKRRSVFTWFARWVRSRQSTSRRGSFTSNRFQQSRTRFAIYTIFAVLFVFMTILIVLYHFTRGDDNEHLDRIRDPQFNPLNNPFIRVGNRFVKNPSKDSNQAQSQ</sequence>
<reference evidence="2" key="1">
    <citation type="submission" date="2021-02" db="EMBL/GenBank/DDBJ databases">
        <authorList>
            <person name="Nowell W R."/>
        </authorList>
    </citation>
    <scope>NUCLEOTIDE SEQUENCE</scope>
</reference>